<evidence type="ECO:0000313" key="2">
    <source>
        <dbReference type="EMBL" id="BAE98822.1"/>
    </source>
</evidence>
<feature type="signal peptide" evidence="1">
    <location>
        <begin position="1"/>
        <end position="22"/>
    </location>
</feature>
<name>Q0WVM6_ARATH</name>
<protein>
    <recommendedName>
        <fullName evidence="3">Transmembrane protein</fullName>
    </recommendedName>
</protein>
<proteinExistence type="evidence at transcript level"/>
<feature type="chain" id="PRO_5004179180" description="Transmembrane protein" evidence="1">
    <location>
        <begin position="23"/>
        <end position="73"/>
    </location>
</feature>
<evidence type="ECO:0000256" key="1">
    <source>
        <dbReference type="SAM" id="SignalP"/>
    </source>
</evidence>
<evidence type="ECO:0008006" key="3">
    <source>
        <dbReference type="Google" id="ProtNLM"/>
    </source>
</evidence>
<organism evidence="2">
    <name type="scientific">Arabidopsis thaliana</name>
    <name type="common">Mouse-ear cress</name>
    <dbReference type="NCBI Taxonomy" id="3702"/>
    <lineage>
        <taxon>Eukaryota</taxon>
        <taxon>Viridiplantae</taxon>
        <taxon>Streptophyta</taxon>
        <taxon>Embryophyta</taxon>
        <taxon>Tracheophyta</taxon>
        <taxon>Spermatophyta</taxon>
        <taxon>Magnoliopsida</taxon>
        <taxon>eudicotyledons</taxon>
        <taxon>Gunneridae</taxon>
        <taxon>Pentapetalae</taxon>
        <taxon>rosids</taxon>
        <taxon>malvids</taxon>
        <taxon>Brassicales</taxon>
        <taxon>Brassicaceae</taxon>
        <taxon>Camelineae</taxon>
        <taxon>Arabidopsis</taxon>
    </lineage>
</organism>
<dbReference type="AlphaFoldDB" id="Q0WVM6"/>
<sequence>MLLLQPILRIYWVSLLLCLCSASKQIESSFVVYEVYISREDESVLLFKPWCMLQCGEVFVTYEEEKKKSEADF</sequence>
<keyword evidence="1" id="KW-0732">Signal</keyword>
<reference evidence="2" key="1">
    <citation type="submission" date="2006-07" db="EMBL/GenBank/DDBJ databases">
        <title>Large-scale analysis of RIKEN Arabidopsis full-length (RAFL) cDNAs.</title>
        <authorList>
            <person name="Totoki Y."/>
            <person name="Seki M."/>
            <person name="Ishida J."/>
            <person name="Nakajima M."/>
            <person name="Enju A."/>
            <person name="Morosawa T."/>
            <person name="Kamiya A."/>
            <person name="Narusaka M."/>
            <person name="Shin-i T."/>
            <person name="Nakagawa M."/>
            <person name="Sakamoto N."/>
            <person name="Oishi K."/>
            <person name="Kohara Y."/>
            <person name="Kobayashi M."/>
            <person name="Toyoda A."/>
            <person name="Sakaki Y."/>
            <person name="Sakurai T."/>
            <person name="Iida K."/>
            <person name="Akiyama K."/>
            <person name="Satou M."/>
            <person name="Toyoda T."/>
            <person name="Konagaya A."/>
            <person name="Carninci P."/>
            <person name="Kawai J."/>
            <person name="Hayashizaki Y."/>
            <person name="Shinozaki K."/>
        </authorList>
    </citation>
    <scope>NUCLEOTIDE SEQUENCE</scope>
</reference>
<dbReference type="EMBL" id="AK226716">
    <property type="protein sequence ID" value="BAE98822.1"/>
    <property type="molecule type" value="mRNA"/>
</dbReference>
<accession>Q0WVM6</accession>